<dbReference type="AlphaFoldDB" id="A0A9P5NU26"/>
<dbReference type="EMBL" id="JADNYJ010000029">
    <property type="protein sequence ID" value="KAF8903736.1"/>
    <property type="molecule type" value="Genomic_DNA"/>
</dbReference>
<evidence type="ECO:0000256" key="3">
    <source>
        <dbReference type="SAM" id="MobiDB-lite"/>
    </source>
</evidence>
<feature type="compositionally biased region" description="Polar residues" evidence="3">
    <location>
        <begin position="1"/>
        <end position="21"/>
    </location>
</feature>
<dbReference type="PANTHER" id="PTHR48107:SF16">
    <property type="entry name" value="NADPH-DEPENDENT ALDEHYDE REDUCTASE 1, CHLOROPLASTIC"/>
    <property type="match status" value="1"/>
</dbReference>
<evidence type="ECO:0000313" key="5">
    <source>
        <dbReference type="Proteomes" id="UP000724874"/>
    </source>
</evidence>
<reference evidence="4" key="1">
    <citation type="submission" date="2020-11" db="EMBL/GenBank/DDBJ databases">
        <authorList>
            <consortium name="DOE Joint Genome Institute"/>
            <person name="Ahrendt S."/>
            <person name="Riley R."/>
            <person name="Andreopoulos W."/>
            <person name="LaButti K."/>
            <person name="Pangilinan J."/>
            <person name="Ruiz-duenas F.J."/>
            <person name="Barrasa J.M."/>
            <person name="Sanchez-Garcia M."/>
            <person name="Camarero S."/>
            <person name="Miyauchi S."/>
            <person name="Serrano A."/>
            <person name="Linde D."/>
            <person name="Babiker R."/>
            <person name="Drula E."/>
            <person name="Ayuso-Fernandez I."/>
            <person name="Pacheco R."/>
            <person name="Padilla G."/>
            <person name="Ferreira P."/>
            <person name="Barriuso J."/>
            <person name="Kellner H."/>
            <person name="Castanera R."/>
            <person name="Alfaro M."/>
            <person name="Ramirez L."/>
            <person name="Pisabarro A.G."/>
            <person name="Kuo A."/>
            <person name="Tritt A."/>
            <person name="Lipzen A."/>
            <person name="He G."/>
            <person name="Yan M."/>
            <person name="Ng V."/>
            <person name="Cullen D."/>
            <person name="Martin F."/>
            <person name="Rosso M.-N."/>
            <person name="Henrissat B."/>
            <person name="Hibbett D."/>
            <person name="Martinez A.T."/>
            <person name="Grigoriev I.V."/>
        </authorList>
    </citation>
    <scope>NUCLEOTIDE SEQUENCE</scope>
    <source>
        <strain evidence="4">AH 44721</strain>
    </source>
</reference>
<dbReference type="Gene3D" id="3.40.50.720">
    <property type="entry name" value="NAD(P)-binding Rossmann-like Domain"/>
    <property type="match status" value="2"/>
</dbReference>
<organism evidence="4 5">
    <name type="scientific">Gymnopilus junonius</name>
    <name type="common">Spectacular rustgill mushroom</name>
    <name type="synonym">Gymnopilus spectabilis subsp. junonius</name>
    <dbReference type="NCBI Taxonomy" id="109634"/>
    <lineage>
        <taxon>Eukaryota</taxon>
        <taxon>Fungi</taxon>
        <taxon>Dikarya</taxon>
        <taxon>Basidiomycota</taxon>
        <taxon>Agaricomycotina</taxon>
        <taxon>Agaricomycetes</taxon>
        <taxon>Agaricomycetidae</taxon>
        <taxon>Agaricales</taxon>
        <taxon>Agaricineae</taxon>
        <taxon>Hymenogastraceae</taxon>
        <taxon>Gymnopilus</taxon>
    </lineage>
</organism>
<gene>
    <name evidence="4" type="ORF">CPB84DRAFT_1774054</name>
</gene>
<feature type="region of interest" description="Disordered" evidence="3">
    <location>
        <begin position="1"/>
        <end position="26"/>
    </location>
</feature>
<proteinExistence type="inferred from homology"/>
<comment type="caution">
    <text evidence="4">The sequence shown here is derived from an EMBL/GenBank/DDBJ whole genome shotgun (WGS) entry which is preliminary data.</text>
</comment>
<dbReference type="OrthoDB" id="1393670at2759"/>
<dbReference type="Proteomes" id="UP000724874">
    <property type="component" value="Unassembled WGS sequence"/>
</dbReference>
<dbReference type="Pfam" id="PF00106">
    <property type="entry name" value="adh_short"/>
    <property type="match status" value="1"/>
</dbReference>
<dbReference type="PRINTS" id="PR00081">
    <property type="entry name" value="GDHRDH"/>
</dbReference>
<keyword evidence="5" id="KW-1185">Reference proteome</keyword>
<dbReference type="InterPro" id="IPR036291">
    <property type="entry name" value="NAD(P)-bd_dom_sf"/>
</dbReference>
<sequence length="252" mass="26120">MSSGNTITAYPAGQGQSQSTLGAGKRPNIATDYTKVECWGDNGKPHLVEYSGSGKLKGQTAIVTGGASGDTENAKDAKRLIEQSGATCNTVCTDLMDSNACKNVVDSHMKAFGKLNVLVNNASKQMTSDKFENIDLHNVENTFKATSSKFDFASTEGAIVSFTRSLAVQLMDRGIRVNAVAPGPVNAAPQAGSRTPESIEALGAGLGTPLHGRVGQPAEVAPSFVFLASSKDSNIVTGQVIHVNSGLQTGSS</sequence>
<comment type="similarity">
    <text evidence="1">Belongs to the short-chain dehydrogenases/reductases (SDR) family.</text>
</comment>
<keyword evidence="2" id="KW-0560">Oxidoreductase</keyword>
<dbReference type="PANTHER" id="PTHR48107">
    <property type="entry name" value="NADPH-DEPENDENT ALDEHYDE REDUCTASE-LIKE PROTEIN, CHLOROPLASTIC-RELATED"/>
    <property type="match status" value="1"/>
</dbReference>
<dbReference type="InterPro" id="IPR002347">
    <property type="entry name" value="SDR_fam"/>
</dbReference>
<protein>
    <submittedName>
        <fullName evidence="4">Uncharacterized protein</fullName>
    </submittedName>
</protein>
<evidence type="ECO:0000256" key="2">
    <source>
        <dbReference type="ARBA" id="ARBA00023002"/>
    </source>
</evidence>
<dbReference type="SUPFAM" id="SSF51735">
    <property type="entry name" value="NAD(P)-binding Rossmann-fold domains"/>
    <property type="match status" value="1"/>
</dbReference>
<evidence type="ECO:0000313" key="4">
    <source>
        <dbReference type="EMBL" id="KAF8903736.1"/>
    </source>
</evidence>
<evidence type="ECO:0000256" key="1">
    <source>
        <dbReference type="ARBA" id="ARBA00006484"/>
    </source>
</evidence>
<dbReference type="Pfam" id="PF13561">
    <property type="entry name" value="adh_short_C2"/>
    <property type="match status" value="1"/>
</dbReference>
<accession>A0A9P5NU26</accession>
<name>A0A9P5NU26_GYMJU</name>
<dbReference type="GO" id="GO:0016614">
    <property type="term" value="F:oxidoreductase activity, acting on CH-OH group of donors"/>
    <property type="evidence" value="ECO:0007669"/>
    <property type="project" value="UniProtKB-ARBA"/>
</dbReference>